<sequence length="136" mass="13907">MGGEADPGGPRVDAGSLHWRETAPAVVFSVTRPLLARSLGPRTLAAACLDEDGWRDLEIAGTGYDAARRTVTVLLATPPPGVPVRLIVRGRGPACVLGEDGVPLAGLTGGLPGGASEGDDAVLTTVAPRYEQEDTP</sequence>
<dbReference type="AlphaFoldDB" id="A0A5S4EWU3"/>
<reference evidence="1 2" key="1">
    <citation type="submission" date="2019-05" db="EMBL/GenBank/DDBJ databases">
        <title>Draft genome sequence of Nonomuraea zeae DSM 100528.</title>
        <authorList>
            <person name="Saricaoglu S."/>
            <person name="Isik K."/>
        </authorList>
    </citation>
    <scope>NUCLEOTIDE SEQUENCE [LARGE SCALE GENOMIC DNA]</scope>
    <source>
        <strain evidence="1 2">DSM 100528</strain>
    </source>
</reference>
<accession>A0A5S4EWU3</accession>
<protein>
    <submittedName>
        <fullName evidence="1">Uncharacterized protein</fullName>
    </submittedName>
</protein>
<evidence type="ECO:0000313" key="2">
    <source>
        <dbReference type="Proteomes" id="UP000306628"/>
    </source>
</evidence>
<name>A0A5S4EWU3_9ACTN</name>
<evidence type="ECO:0000313" key="1">
    <source>
        <dbReference type="EMBL" id="TMR08118.1"/>
    </source>
</evidence>
<proteinExistence type="predicted"/>
<comment type="caution">
    <text evidence="1">The sequence shown here is derived from an EMBL/GenBank/DDBJ whole genome shotgun (WGS) entry which is preliminary data.</text>
</comment>
<dbReference type="Proteomes" id="UP000306628">
    <property type="component" value="Unassembled WGS sequence"/>
</dbReference>
<dbReference type="OrthoDB" id="3819414at2"/>
<gene>
    <name evidence="1" type="ORF">ETD85_62500</name>
</gene>
<keyword evidence="2" id="KW-1185">Reference proteome</keyword>
<organism evidence="1 2">
    <name type="scientific">Nonomuraea zeae</name>
    <dbReference type="NCBI Taxonomy" id="1642303"/>
    <lineage>
        <taxon>Bacteria</taxon>
        <taxon>Bacillati</taxon>
        <taxon>Actinomycetota</taxon>
        <taxon>Actinomycetes</taxon>
        <taxon>Streptosporangiales</taxon>
        <taxon>Streptosporangiaceae</taxon>
        <taxon>Nonomuraea</taxon>
    </lineage>
</organism>
<dbReference type="EMBL" id="VCKX01000703">
    <property type="protein sequence ID" value="TMR08118.1"/>
    <property type="molecule type" value="Genomic_DNA"/>
</dbReference>